<dbReference type="PANTHER" id="PTHR16631:SF24">
    <property type="entry name" value="FAMILY 17 GLUCOSIDASE SCW11-RELATED"/>
    <property type="match status" value="1"/>
</dbReference>
<evidence type="ECO:0000256" key="2">
    <source>
        <dbReference type="ARBA" id="ARBA00008773"/>
    </source>
</evidence>
<dbReference type="PANTHER" id="PTHR16631">
    <property type="entry name" value="GLUCAN 1,3-BETA-GLUCOSIDASE"/>
    <property type="match status" value="1"/>
</dbReference>
<evidence type="ECO:0000256" key="13">
    <source>
        <dbReference type="SAM" id="MobiDB-lite"/>
    </source>
</evidence>
<evidence type="ECO:0000256" key="9">
    <source>
        <dbReference type="ARBA" id="ARBA00039284"/>
    </source>
</evidence>
<comment type="function">
    <text evidence="8">Beta-glucosidases are one of a number of cellulolytic enzymes involved in the degradation of cellulosic biomass. Catalyzes the last step releasing glucose from the inhibitory cellobiose.</text>
</comment>
<evidence type="ECO:0000313" key="15">
    <source>
        <dbReference type="EMBL" id="KAJ6262757.1"/>
    </source>
</evidence>
<feature type="region of interest" description="Disordered" evidence="13">
    <location>
        <begin position="235"/>
        <end position="254"/>
    </location>
</feature>
<dbReference type="GO" id="GO:0042973">
    <property type="term" value="F:glucan endo-1,3-beta-D-glucosidase activity"/>
    <property type="evidence" value="ECO:0007669"/>
    <property type="project" value="TreeGrafter"/>
</dbReference>
<dbReference type="Gene3D" id="3.20.20.80">
    <property type="entry name" value="Glycosidases"/>
    <property type="match status" value="1"/>
</dbReference>
<comment type="subcellular location">
    <subcellularLocation>
        <location evidence="1">Secreted</location>
        <location evidence="1">Cell wall</location>
    </subcellularLocation>
</comment>
<evidence type="ECO:0000256" key="6">
    <source>
        <dbReference type="ARBA" id="ARBA00022801"/>
    </source>
</evidence>
<evidence type="ECO:0000256" key="3">
    <source>
        <dbReference type="ARBA" id="ARBA00022512"/>
    </source>
</evidence>
<dbReference type="GO" id="GO:0071555">
    <property type="term" value="P:cell wall organization"/>
    <property type="evidence" value="ECO:0007669"/>
    <property type="project" value="TreeGrafter"/>
</dbReference>
<keyword evidence="6" id="KW-0378">Hydrolase</keyword>
<evidence type="ECO:0000256" key="10">
    <source>
        <dbReference type="ARBA" id="ARBA00041495"/>
    </source>
</evidence>
<dbReference type="GO" id="GO:0009277">
    <property type="term" value="C:fungal-type cell wall"/>
    <property type="evidence" value="ECO:0007669"/>
    <property type="project" value="TreeGrafter"/>
</dbReference>
<keyword evidence="4" id="KW-0964">Secreted</keyword>
<dbReference type="SUPFAM" id="SSF51445">
    <property type="entry name" value="(Trans)glycosidases"/>
    <property type="match status" value="1"/>
</dbReference>
<comment type="caution">
    <text evidence="15">The sequence shown here is derived from an EMBL/GenBank/DDBJ whole genome shotgun (WGS) entry which is preliminary data.</text>
</comment>
<evidence type="ECO:0000256" key="8">
    <source>
        <dbReference type="ARBA" id="ARBA00024983"/>
    </source>
</evidence>
<proteinExistence type="inferred from homology"/>
<accession>A0AAD6J2S9</accession>
<keyword evidence="7" id="KW-0326">Glycosidase</keyword>
<dbReference type="AlphaFoldDB" id="A0AAD6J2S9"/>
<dbReference type="GO" id="GO:0009986">
    <property type="term" value="C:cell surface"/>
    <property type="evidence" value="ECO:0007669"/>
    <property type="project" value="TreeGrafter"/>
</dbReference>
<evidence type="ECO:0000256" key="11">
    <source>
        <dbReference type="ARBA" id="ARBA00041516"/>
    </source>
</evidence>
<evidence type="ECO:0000256" key="1">
    <source>
        <dbReference type="ARBA" id="ARBA00004191"/>
    </source>
</evidence>
<feature type="signal peptide" evidence="14">
    <location>
        <begin position="1"/>
        <end position="19"/>
    </location>
</feature>
<dbReference type="InterPro" id="IPR017853">
    <property type="entry name" value="GH"/>
</dbReference>
<reference evidence="15" key="1">
    <citation type="submission" date="2023-01" db="EMBL/GenBank/DDBJ databases">
        <title>The chitinases involved in constricting ring structure development in the nematode-trapping fungus Drechslerella dactyloides.</title>
        <authorList>
            <person name="Wang R."/>
            <person name="Zhang L."/>
            <person name="Tang P."/>
            <person name="Li S."/>
            <person name="Liang L."/>
        </authorList>
    </citation>
    <scope>NUCLEOTIDE SEQUENCE</scope>
    <source>
        <strain evidence="15">YMF1.00031</strain>
    </source>
</reference>
<dbReference type="InterPro" id="IPR050732">
    <property type="entry name" value="Beta-glucan_modifiers"/>
</dbReference>
<name>A0AAD6J2S9_DREDA</name>
<feature type="compositionally biased region" description="Pro residues" evidence="13">
    <location>
        <begin position="236"/>
        <end position="246"/>
    </location>
</feature>
<dbReference type="GO" id="GO:0005576">
    <property type="term" value="C:extracellular region"/>
    <property type="evidence" value="ECO:0007669"/>
    <property type="project" value="TreeGrafter"/>
</dbReference>
<evidence type="ECO:0000313" key="16">
    <source>
        <dbReference type="Proteomes" id="UP001221413"/>
    </source>
</evidence>
<dbReference type="EMBL" id="JAQGDS010000002">
    <property type="protein sequence ID" value="KAJ6262757.1"/>
    <property type="molecule type" value="Genomic_DNA"/>
</dbReference>
<evidence type="ECO:0000256" key="14">
    <source>
        <dbReference type="SAM" id="SignalP"/>
    </source>
</evidence>
<keyword evidence="16" id="KW-1185">Reference proteome</keyword>
<dbReference type="Proteomes" id="UP001221413">
    <property type="component" value="Unassembled WGS sequence"/>
</dbReference>
<keyword evidence="3" id="KW-0134">Cell wall</keyword>
<evidence type="ECO:0000256" key="4">
    <source>
        <dbReference type="ARBA" id="ARBA00022525"/>
    </source>
</evidence>
<evidence type="ECO:0000256" key="7">
    <source>
        <dbReference type="ARBA" id="ARBA00023295"/>
    </source>
</evidence>
<protein>
    <recommendedName>
        <fullName evidence="9">Probable beta-glucosidase btgE</fullName>
    </recommendedName>
    <alternativeName>
        <fullName evidence="10">Beta-D-glucoside glucohydrolase btgE</fullName>
    </alternativeName>
    <alternativeName>
        <fullName evidence="12">Cellobiase btgE</fullName>
    </alternativeName>
    <alternativeName>
        <fullName evidence="11">Gentiobiase btgE</fullName>
    </alternativeName>
</protein>
<evidence type="ECO:0000256" key="12">
    <source>
        <dbReference type="ARBA" id="ARBA00042762"/>
    </source>
</evidence>
<sequence>MKTAALALAASALMMGAEAGTLLRRHAHAHNLKRNYGYEAPAAQGSETCKIVTYTTWVEYNPPKPTYVATEYVKSTVIVVPTPYTTVPYSCSNPVPTPEVTTCPTPGTYTFPAKTVTLTSTEVVCVPTTTVVPPGTHTYGVHTKVVTETLTTVTCPYASTYTSENAVYTTLTQTVFECPTPGTYTYGGHSTTVTETATITYPVVATYTPGTYTHPVKTVTVTVPQYVYTCPYEAHTPPPPPPPPAPTSTTCKETPTAVPEVHYSAPPPTYEKPKSEVPTYQAPSSVPVYVAPTTKSIKPVPTTPSGPINYDNVGTGQQWCITYTQYNNDKSCKSRDQIFSDIKEIASKGFRSIRVYAPDCDALQPITDACDKYKLKIVMGVFIRKTGPSYDYNDVQTQVSNLIAWKRWDITELIVIGNESVWGGVITCADLVALISECKSKFKAAGYPGKVTTSEVVSTLEANPGLCGVVDVVAVNIQSYFNGGSAAEAGNFVKSQMKQAQAVCNKETFCLETGWPSGGSPIDSAHASPDDQATAIKSIYAVDDGHIAYFSVYDDLWKDGAMNGGVETHFGCAHLFPMGSSGSGSSYN</sequence>
<evidence type="ECO:0000256" key="5">
    <source>
        <dbReference type="ARBA" id="ARBA00022729"/>
    </source>
</evidence>
<comment type="similarity">
    <text evidence="2">Belongs to the glycosyl hydrolase 17 family.</text>
</comment>
<gene>
    <name evidence="15" type="ORF">Dda_1314</name>
</gene>
<keyword evidence="5 14" id="KW-0732">Signal</keyword>
<feature type="chain" id="PRO_5042220732" description="Probable beta-glucosidase btgE" evidence="14">
    <location>
        <begin position="20"/>
        <end position="588"/>
    </location>
</feature>
<organism evidence="15 16">
    <name type="scientific">Drechslerella dactyloides</name>
    <name type="common">Nematode-trapping fungus</name>
    <name type="synonym">Arthrobotrys dactyloides</name>
    <dbReference type="NCBI Taxonomy" id="74499"/>
    <lineage>
        <taxon>Eukaryota</taxon>
        <taxon>Fungi</taxon>
        <taxon>Dikarya</taxon>
        <taxon>Ascomycota</taxon>
        <taxon>Pezizomycotina</taxon>
        <taxon>Orbiliomycetes</taxon>
        <taxon>Orbiliales</taxon>
        <taxon>Orbiliaceae</taxon>
        <taxon>Drechslerella</taxon>
    </lineage>
</organism>